<sequence>MKTSSSLVSALGSIFIFGLPTFGGVVPAHGSYSTLLTRASFGGEATYFNVGLGACGKFNIDRDFIVALATPTYAQGSHCDKILQRIRISDPSTGKTAVAVIRDACPGCSPSDIDMSPALFEYFQPLSRGRFNVNWSFV</sequence>
<reference evidence="2" key="1">
    <citation type="submission" date="2020-11" db="EMBL/GenBank/DDBJ databases">
        <authorList>
            <consortium name="DOE Joint Genome Institute"/>
            <person name="Ahrendt S."/>
            <person name="Riley R."/>
            <person name="Andreopoulos W."/>
            <person name="Labutti K."/>
            <person name="Pangilinan J."/>
            <person name="Ruiz-Duenas F.J."/>
            <person name="Barrasa J.M."/>
            <person name="Sanchez-Garcia M."/>
            <person name="Camarero S."/>
            <person name="Miyauchi S."/>
            <person name="Serrano A."/>
            <person name="Linde D."/>
            <person name="Babiker R."/>
            <person name="Drula E."/>
            <person name="Ayuso-Fernandez I."/>
            <person name="Pacheco R."/>
            <person name="Padilla G."/>
            <person name="Ferreira P."/>
            <person name="Barriuso J."/>
            <person name="Kellner H."/>
            <person name="Castanera R."/>
            <person name="Alfaro M."/>
            <person name="Ramirez L."/>
            <person name="Pisabarro A.G."/>
            <person name="Kuo A."/>
            <person name="Tritt A."/>
            <person name="Lipzen A."/>
            <person name="He G."/>
            <person name="Yan M."/>
            <person name="Ng V."/>
            <person name="Cullen D."/>
            <person name="Martin F."/>
            <person name="Rosso M.-N."/>
            <person name="Henrissat B."/>
            <person name="Hibbett D."/>
            <person name="Martinez A.T."/>
            <person name="Grigoriev I.V."/>
        </authorList>
    </citation>
    <scope>NUCLEOTIDE SEQUENCE</scope>
    <source>
        <strain evidence="2">CBS 247.69</strain>
    </source>
</reference>
<dbReference type="EMBL" id="MU150395">
    <property type="protein sequence ID" value="KAF9456936.1"/>
    <property type="molecule type" value="Genomic_DNA"/>
</dbReference>
<dbReference type="Proteomes" id="UP000807353">
    <property type="component" value="Unassembled WGS sequence"/>
</dbReference>
<dbReference type="InterPro" id="IPR051477">
    <property type="entry name" value="Expansin_CellWall"/>
</dbReference>
<evidence type="ECO:0000313" key="2">
    <source>
        <dbReference type="EMBL" id="KAF9456936.1"/>
    </source>
</evidence>
<proteinExistence type="predicted"/>
<comment type="caution">
    <text evidence="2">The sequence shown here is derived from an EMBL/GenBank/DDBJ whole genome shotgun (WGS) entry which is preliminary data.</text>
</comment>
<dbReference type="AlphaFoldDB" id="A0A9P6C947"/>
<dbReference type="OrthoDB" id="623670at2759"/>
<dbReference type="PANTHER" id="PTHR31836">
    <property type="match status" value="1"/>
</dbReference>
<protein>
    <submittedName>
        <fullName evidence="2">RlpA-like double-psi beta-barrel-protein domain-containing protein-containing protein</fullName>
    </submittedName>
</protein>
<gene>
    <name evidence="2" type="ORF">BDZ94DRAFT_1274424</name>
</gene>
<evidence type="ECO:0000256" key="1">
    <source>
        <dbReference type="ARBA" id="ARBA00022729"/>
    </source>
</evidence>
<dbReference type="PANTHER" id="PTHR31836:SF25">
    <property type="entry name" value="RLPA-LIKE PROTEIN DOUBLE-PSI BETA-BARREL DOMAIN-CONTAINING PROTEIN"/>
    <property type="match status" value="1"/>
</dbReference>
<dbReference type="Gene3D" id="2.40.40.10">
    <property type="entry name" value="RlpA-like domain"/>
    <property type="match status" value="1"/>
</dbReference>
<keyword evidence="3" id="KW-1185">Reference proteome</keyword>
<dbReference type="CDD" id="cd22191">
    <property type="entry name" value="DPBB_RlpA_EXP_N-like"/>
    <property type="match status" value="1"/>
</dbReference>
<organism evidence="2 3">
    <name type="scientific">Collybia nuda</name>
    <dbReference type="NCBI Taxonomy" id="64659"/>
    <lineage>
        <taxon>Eukaryota</taxon>
        <taxon>Fungi</taxon>
        <taxon>Dikarya</taxon>
        <taxon>Basidiomycota</taxon>
        <taxon>Agaricomycotina</taxon>
        <taxon>Agaricomycetes</taxon>
        <taxon>Agaricomycetidae</taxon>
        <taxon>Agaricales</taxon>
        <taxon>Tricholomatineae</taxon>
        <taxon>Clitocybaceae</taxon>
        <taxon>Collybia</taxon>
    </lineage>
</organism>
<name>A0A9P6C947_9AGAR</name>
<accession>A0A9P6C947</accession>
<dbReference type="SUPFAM" id="SSF50685">
    <property type="entry name" value="Barwin-like endoglucanases"/>
    <property type="match status" value="1"/>
</dbReference>
<dbReference type="InterPro" id="IPR036908">
    <property type="entry name" value="RlpA-like_sf"/>
</dbReference>
<keyword evidence="1" id="KW-0732">Signal</keyword>
<evidence type="ECO:0000313" key="3">
    <source>
        <dbReference type="Proteomes" id="UP000807353"/>
    </source>
</evidence>